<name>A0A6G9GST4_9ACTN</name>
<protein>
    <submittedName>
        <fullName evidence="2">Uncharacterized protein</fullName>
    </submittedName>
</protein>
<dbReference type="KEGG" id="slia:HA039_02305"/>
<gene>
    <name evidence="2" type="ORF">HA039_02305</name>
</gene>
<sequence>MTGDNKPGTDISDGHIGLAVTIIALIVIAIVASPRATLIVAGCFTAWLVLALIVIYIRGGRGGEALGRAYVATFWWGDYFSP</sequence>
<keyword evidence="1" id="KW-1133">Transmembrane helix</keyword>
<dbReference type="EMBL" id="CP050177">
    <property type="protein sequence ID" value="QIQ01285.1"/>
    <property type="molecule type" value="Genomic_DNA"/>
</dbReference>
<feature type="transmembrane region" description="Helical" evidence="1">
    <location>
        <begin position="38"/>
        <end position="57"/>
    </location>
</feature>
<dbReference type="AlphaFoldDB" id="A0A6G9GST4"/>
<dbReference type="Proteomes" id="UP000501179">
    <property type="component" value="Chromosome"/>
</dbReference>
<keyword evidence="1" id="KW-0472">Membrane</keyword>
<evidence type="ECO:0000256" key="1">
    <source>
        <dbReference type="SAM" id="Phobius"/>
    </source>
</evidence>
<feature type="transmembrane region" description="Helical" evidence="1">
    <location>
        <begin position="12"/>
        <end position="32"/>
    </location>
</feature>
<keyword evidence="3" id="KW-1185">Reference proteome</keyword>
<keyword evidence="1" id="KW-0812">Transmembrane</keyword>
<evidence type="ECO:0000313" key="2">
    <source>
        <dbReference type="EMBL" id="QIQ01285.1"/>
    </source>
</evidence>
<organism evidence="2 3">
    <name type="scientific">Streptomyces liangshanensis</name>
    <dbReference type="NCBI Taxonomy" id="2717324"/>
    <lineage>
        <taxon>Bacteria</taxon>
        <taxon>Bacillati</taxon>
        <taxon>Actinomycetota</taxon>
        <taxon>Actinomycetes</taxon>
        <taxon>Kitasatosporales</taxon>
        <taxon>Streptomycetaceae</taxon>
        <taxon>Streptomyces</taxon>
    </lineage>
</organism>
<accession>A0A6G9GST4</accession>
<evidence type="ECO:0000313" key="3">
    <source>
        <dbReference type="Proteomes" id="UP000501179"/>
    </source>
</evidence>
<proteinExistence type="predicted"/>
<dbReference type="RefSeq" id="WP_167022988.1">
    <property type="nucleotide sequence ID" value="NZ_CP050177.1"/>
</dbReference>
<reference evidence="2 3" key="1">
    <citation type="submission" date="2020-03" db="EMBL/GenBank/DDBJ databases">
        <title>A novel species.</title>
        <authorList>
            <person name="Gao J."/>
        </authorList>
    </citation>
    <scope>NUCLEOTIDE SEQUENCE [LARGE SCALE GENOMIC DNA]</scope>
    <source>
        <strain evidence="2 3">QMT-12</strain>
    </source>
</reference>